<organism evidence="1 2">
    <name type="scientific">Parapedobacter indicus</name>
    <dbReference type="NCBI Taxonomy" id="1477437"/>
    <lineage>
        <taxon>Bacteria</taxon>
        <taxon>Pseudomonadati</taxon>
        <taxon>Bacteroidota</taxon>
        <taxon>Sphingobacteriia</taxon>
        <taxon>Sphingobacteriales</taxon>
        <taxon>Sphingobacteriaceae</taxon>
        <taxon>Parapedobacter</taxon>
    </lineage>
</organism>
<evidence type="ECO:0000313" key="1">
    <source>
        <dbReference type="EMBL" id="SFI03192.1"/>
    </source>
</evidence>
<sequence>MFGAIHALAYFAYYCSLSARMDKQNLFDPFTAKKAKIKIPDLAVFAADTAIPVTWWHALSYHEQDDSLAFRAAWVLEHIAAYYPERFSSVFADFLSRLPDQRNRSCQRHFTKILMMITDPKAPDSYRDAYLQTDRERLAETVFGWLIDTSTPVAVQVNCLDILYNLIAEFDWIKDELKQQTEYLLREGSAAMQSRGKKVLAKLSKSKP</sequence>
<dbReference type="SUPFAM" id="SSF48371">
    <property type="entry name" value="ARM repeat"/>
    <property type="match status" value="1"/>
</dbReference>
<name>A0A1I3EW54_9SPHI</name>
<evidence type="ECO:0000313" key="2">
    <source>
        <dbReference type="Proteomes" id="UP000198670"/>
    </source>
</evidence>
<dbReference type="Proteomes" id="UP000198670">
    <property type="component" value="Unassembled WGS sequence"/>
</dbReference>
<dbReference type="AlphaFoldDB" id="A0A1I3EW54"/>
<dbReference type="InterPro" id="IPR016024">
    <property type="entry name" value="ARM-type_fold"/>
</dbReference>
<protein>
    <recommendedName>
        <fullName evidence="3">DNA alkylation repair enzyme</fullName>
    </recommendedName>
</protein>
<proteinExistence type="predicted"/>
<reference evidence="1 2" key="1">
    <citation type="submission" date="2016-10" db="EMBL/GenBank/DDBJ databases">
        <authorList>
            <person name="de Groot N.N."/>
        </authorList>
    </citation>
    <scope>NUCLEOTIDE SEQUENCE [LARGE SCALE GENOMIC DNA]</scope>
    <source>
        <strain evidence="1 2">RK1</strain>
    </source>
</reference>
<evidence type="ECO:0008006" key="3">
    <source>
        <dbReference type="Google" id="ProtNLM"/>
    </source>
</evidence>
<keyword evidence="2" id="KW-1185">Reference proteome</keyword>
<dbReference type="EMBL" id="FOQO01000002">
    <property type="protein sequence ID" value="SFI03192.1"/>
    <property type="molecule type" value="Genomic_DNA"/>
</dbReference>
<dbReference type="STRING" id="1477437.SAMN05444682_10241"/>
<gene>
    <name evidence="1" type="ORF">SAMN05444682_10241</name>
</gene>
<accession>A0A1I3EW54</accession>